<name>A0AAV7QTA8_PLEWA</name>
<feature type="region of interest" description="Disordered" evidence="1">
    <location>
        <begin position="135"/>
        <end position="161"/>
    </location>
</feature>
<organism evidence="2 3">
    <name type="scientific">Pleurodeles waltl</name>
    <name type="common">Iberian ribbed newt</name>
    <dbReference type="NCBI Taxonomy" id="8319"/>
    <lineage>
        <taxon>Eukaryota</taxon>
        <taxon>Metazoa</taxon>
        <taxon>Chordata</taxon>
        <taxon>Craniata</taxon>
        <taxon>Vertebrata</taxon>
        <taxon>Euteleostomi</taxon>
        <taxon>Amphibia</taxon>
        <taxon>Batrachia</taxon>
        <taxon>Caudata</taxon>
        <taxon>Salamandroidea</taxon>
        <taxon>Salamandridae</taxon>
        <taxon>Pleurodelinae</taxon>
        <taxon>Pleurodeles</taxon>
    </lineage>
</organism>
<proteinExistence type="predicted"/>
<keyword evidence="3" id="KW-1185">Reference proteome</keyword>
<protein>
    <submittedName>
        <fullName evidence="2">Uncharacterized protein</fullName>
    </submittedName>
</protein>
<evidence type="ECO:0000313" key="2">
    <source>
        <dbReference type="EMBL" id="KAJ1143235.1"/>
    </source>
</evidence>
<dbReference type="Proteomes" id="UP001066276">
    <property type="component" value="Chromosome 6"/>
</dbReference>
<sequence length="221" mass="24085">MRGLGEAEQEEQLWAEGRPRKVNNAHIKPSGRWCVRPLSHPPPPAIVEDRAHSVGDWMTAPAQYLQYILKITGIWPPLGTQTGIRRHRARRSRPCLGHSGEKCGTGQYHWVMVKGKQPRSLQVNRLDRYAVNMAASGGQQGGTRGEAPEVGPIQSGEPSPSSIMAAIQDLRGSISPIEPKLDAVTLEVNLLRADFGNISEKVVVAEIHIEGLLSTTKGGTN</sequence>
<evidence type="ECO:0000256" key="1">
    <source>
        <dbReference type="SAM" id="MobiDB-lite"/>
    </source>
</evidence>
<accession>A0AAV7QTA8</accession>
<comment type="caution">
    <text evidence="2">The sequence shown here is derived from an EMBL/GenBank/DDBJ whole genome shotgun (WGS) entry which is preliminary data.</text>
</comment>
<reference evidence="2" key="1">
    <citation type="journal article" date="2022" name="bioRxiv">
        <title>Sequencing and chromosome-scale assembly of the giantPleurodeles waltlgenome.</title>
        <authorList>
            <person name="Brown T."/>
            <person name="Elewa A."/>
            <person name="Iarovenko S."/>
            <person name="Subramanian E."/>
            <person name="Araus A.J."/>
            <person name="Petzold A."/>
            <person name="Susuki M."/>
            <person name="Suzuki K.-i.T."/>
            <person name="Hayashi T."/>
            <person name="Toyoda A."/>
            <person name="Oliveira C."/>
            <person name="Osipova E."/>
            <person name="Leigh N.D."/>
            <person name="Simon A."/>
            <person name="Yun M.H."/>
        </authorList>
    </citation>
    <scope>NUCLEOTIDE SEQUENCE</scope>
    <source>
        <strain evidence="2">20211129_DDA</strain>
        <tissue evidence="2">Liver</tissue>
    </source>
</reference>
<dbReference type="AlphaFoldDB" id="A0AAV7QTA8"/>
<gene>
    <name evidence="2" type="ORF">NDU88_009546</name>
</gene>
<dbReference type="EMBL" id="JANPWB010000010">
    <property type="protein sequence ID" value="KAJ1143235.1"/>
    <property type="molecule type" value="Genomic_DNA"/>
</dbReference>
<evidence type="ECO:0000313" key="3">
    <source>
        <dbReference type="Proteomes" id="UP001066276"/>
    </source>
</evidence>